<gene>
    <name evidence="2" type="ORF">ABEG18_16230</name>
</gene>
<dbReference type="Pfam" id="PF10768">
    <property type="entry name" value="FliX"/>
    <property type="match status" value="1"/>
</dbReference>
<keyword evidence="2" id="KW-0966">Cell projection</keyword>
<evidence type="ECO:0000256" key="1">
    <source>
        <dbReference type="SAM" id="MobiDB-lite"/>
    </source>
</evidence>
<dbReference type="AlphaFoldDB" id="A0AAU7JAQ0"/>
<dbReference type="EMBL" id="CP157484">
    <property type="protein sequence ID" value="XBO37270.1"/>
    <property type="molecule type" value="Genomic_DNA"/>
</dbReference>
<reference evidence="2" key="1">
    <citation type="submission" date="2024-05" db="EMBL/GenBank/DDBJ databases">
        <authorList>
            <person name="Kim S."/>
            <person name="Heo J."/>
            <person name="Choi H."/>
            <person name="Choi Y."/>
            <person name="Kwon S.-W."/>
            <person name="Kim Y."/>
        </authorList>
    </citation>
    <scope>NUCLEOTIDE SEQUENCE</scope>
    <source>
        <strain evidence="2">KACC 23698</strain>
    </source>
</reference>
<organism evidence="2">
    <name type="scientific">Alsobacter sp. KACC 23698</name>
    <dbReference type="NCBI Taxonomy" id="3149229"/>
    <lineage>
        <taxon>Bacteria</taxon>
        <taxon>Pseudomonadati</taxon>
        <taxon>Pseudomonadota</taxon>
        <taxon>Alphaproteobacteria</taxon>
        <taxon>Hyphomicrobiales</taxon>
        <taxon>Alsobacteraceae</taxon>
        <taxon>Alsobacter</taxon>
    </lineage>
</organism>
<evidence type="ECO:0000313" key="2">
    <source>
        <dbReference type="EMBL" id="XBO37270.1"/>
    </source>
</evidence>
<keyword evidence="2" id="KW-0282">Flagellum</keyword>
<dbReference type="GO" id="GO:0044781">
    <property type="term" value="P:bacterial-type flagellum organization"/>
    <property type="evidence" value="ECO:0007669"/>
    <property type="project" value="InterPro"/>
</dbReference>
<accession>A0AAU7JAQ0</accession>
<dbReference type="RefSeq" id="WP_406854092.1">
    <property type="nucleotide sequence ID" value="NZ_CP157484.1"/>
</dbReference>
<sequence>MRIDGKPPIGTPAATLGRRGGGAAFALDGGGPAARPAQGAAPAASLGGIEALLVLQSDGDPLVRKRKVAKRGRDLLASLDRLKAGLLAGRIGASDLVGLKQQLAERRDGTDDPGLDDVLAQIELRAEVELAKLARAGGQRDAA</sequence>
<name>A0AAU7JAQ0_9HYPH</name>
<protein>
    <submittedName>
        <fullName evidence="2">Flagellar assembly protein FliX</fullName>
    </submittedName>
</protein>
<keyword evidence="2" id="KW-0969">Cilium</keyword>
<proteinExistence type="predicted"/>
<dbReference type="InterPro" id="IPR019704">
    <property type="entry name" value="Flagellar_assmbl_FliX_class2"/>
</dbReference>
<feature type="region of interest" description="Disordered" evidence="1">
    <location>
        <begin position="1"/>
        <end position="22"/>
    </location>
</feature>